<dbReference type="SUPFAM" id="SSF52833">
    <property type="entry name" value="Thioredoxin-like"/>
    <property type="match status" value="1"/>
</dbReference>
<feature type="domain" description="Thioredoxin" evidence="4">
    <location>
        <begin position="40"/>
        <end position="156"/>
    </location>
</feature>
<dbReference type="InterPro" id="IPR013766">
    <property type="entry name" value="Thioredoxin_domain"/>
</dbReference>
<dbReference type="Proteomes" id="UP000593626">
    <property type="component" value="Chromosome"/>
</dbReference>
<evidence type="ECO:0000313" key="6">
    <source>
        <dbReference type="Proteomes" id="UP000593626"/>
    </source>
</evidence>
<dbReference type="PROSITE" id="PS51352">
    <property type="entry name" value="THIOREDOXIN_2"/>
    <property type="match status" value="1"/>
</dbReference>
<dbReference type="GO" id="GO:0005829">
    <property type="term" value="C:cytosol"/>
    <property type="evidence" value="ECO:0007669"/>
    <property type="project" value="TreeGrafter"/>
</dbReference>
<dbReference type="PANTHER" id="PTHR45663:SF11">
    <property type="entry name" value="GEO12009P1"/>
    <property type="match status" value="1"/>
</dbReference>
<evidence type="ECO:0000256" key="3">
    <source>
        <dbReference type="ARBA" id="ARBA00023284"/>
    </source>
</evidence>
<dbReference type="EMBL" id="CP049742">
    <property type="protein sequence ID" value="QPC45840.1"/>
    <property type="molecule type" value="Genomic_DNA"/>
</dbReference>
<dbReference type="InterPro" id="IPR036249">
    <property type="entry name" value="Thioredoxin-like_sf"/>
</dbReference>
<dbReference type="GO" id="GO:0015035">
    <property type="term" value="F:protein-disulfide reductase activity"/>
    <property type="evidence" value="ECO:0007669"/>
    <property type="project" value="TreeGrafter"/>
</dbReference>
<dbReference type="KEGG" id="mcui:G8O30_02140"/>
<dbReference type="PANTHER" id="PTHR45663">
    <property type="entry name" value="GEO12009P1"/>
    <property type="match status" value="1"/>
</dbReference>
<evidence type="ECO:0000256" key="1">
    <source>
        <dbReference type="ARBA" id="ARBA00008987"/>
    </source>
</evidence>
<keyword evidence="3" id="KW-0676">Redox-active center</keyword>
<keyword evidence="6" id="KW-1185">Reference proteome</keyword>
<dbReference type="RefSeq" id="WP_239673358.1">
    <property type="nucleotide sequence ID" value="NZ_CP049742.1"/>
</dbReference>
<organism evidence="5 6">
    <name type="scientific">Mangrovibacillus cuniculi</name>
    <dbReference type="NCBI Taxonomy" id="2593652"/>
    <lineage>
        <taxon>Bacteria</taxon>
        <taxon>Bacillati</taxon>
        <taxon>Bacillota</taxon>
        <taxon>Bacilli</taxon>
        <taxon>Bacillales</taxon>
        <taxon>Bacillaceae</taxon>
        <taxon>Mangrovibacillus</taxon>
    </lineage>
</organism>
<gene>
    <name evidence="5" type="ORF">G8O30_02140</name>
</gene>
<dbReference type="Gene3D" id="3.40.30.10">
    <property type="entry name" value="Glutaredoxin"/>
    <property type="match status" value="1"/>
</dbReference>
<evidence type="ECO:0000256" key="2">
    <source>
        <dbReference type="ARBA" id="ARBA00023157"/>
    </source>
</evidence>
<name>A0A7S8C9F1_9BACI</name>
<dbReference type="Pfam" id="PF00085">
    <property type="entry name" value="Thioredoxin"/>
    <property type="match status" value="1"/>
</dbReference>
<dbReference type="GO" id="GO:0045454">
    <property type="term" value="P:cell redox homeostasis"/>
    <property type="evidence" value="ECO:0007669"/>
    <property type="project" value="TreeGrafter"/>
</dbReference>
<accession>A0A7S8C9F1</accession>
<reference evidence="5 6" key="1">
    <citation type="submission" date="2019-07" db="EMBL/GenBank/DDBJ databases">
        <title>Genome sequence of 2 isolates from Red Sea Mangroves.</title>
        <authorList>
            <person name="Sefrji F."/>
            <person name="Michoud G."/>
            <person name="Merlino G."/>
            <person name="Daffonchio D."/>
        </authorList>
    </citation>
    <scope>NUCLEOTIDE SEQUENCE [LARGE SCALE GENOMIC DNA]</scope>
    <source>
        <strain evidence="5 6">R1DC41</strain>
    </source>
</reference>
<dbReference type="AlphaFoldDB" id="A0A7S8C9F1"/>
<evidence type="ECO:0000313" key="5">
    <source>
        <dbReference type="EMBL" id="QPC45840.1"/>
    </source>
</evidence>
<protein>
    <submittedName>
        <fullName evidence="5">Thioredoxin family protein</fullName>
    </submittedName>
</protein>
<dbReference type="CDD" id="cd02947">
    <property type="entry name" value="TRX_family"/>
    <property type="match status" value="1"/>
</dbReference>
<comment type="similarity">
    <text evidence="1">Belongs to the thioredoxin family.</text>
</comment>
<proteinExistence type="inferred from homology"/>
<evidence type="ECO:0000259" key="4">
    <source>
        <dbReference type="PROSITE" id="PS51352"/>
    </source>
</evidence>
<keyword evidence="2" id="KW-1015">Disulfide bond</keyword>
<sequence length="157" mass="17393">MKKVLIFGGIIVAIFVAIGVLTSMQNSEKVSEDNPYKKDSLHPETVSQLDDPNYQNVILPEDLDSALENGDDVTVYFYSPLCQFCKQATPILMPVADSLGVEVQQYNLEEFKQGFGDYGIESTPTLVQFKNGKEVARIVGAQSAVEYENFLNTNSVE</sequence>